<dbReference type="GO" id="GO:0005524">
    <property type="term" value="F:ATP binding"/>
    <property type="evidence" value="ECO:0007669"/>
    <property type="project" value="TreeGrafter"/>
</dbReference>
<dbReference type="FunFam" id="3.40.50.1100:FF:000007">
    <property type="entry name" value="L-threonine dehydratase catabolic TdcB"/>
    <property type="match status" value="1"/>
</dbReference>
<name>A0A8T2Q773_CERRI</name>
<evidence type="ECO:0000313" key="17">
    <source>
        <dbReference type="Proteomes" id="UP000825935"/>
    </source>
</evidence>
<evidence type="ECO:0000259" key="15">
    <source>
        <dbReference type="Pfam" id="PF00291"/>
    </source>
</evidence>
<evidence type="ECO:0000256" key="13">
    <source>
        <dbReference type="ARBA" id="ARBA00070760"/>
    </source>
</evidence>
<keyword evidence="8" id="KW-0663">Pyridoxal phosphate</keyword>
<dbReference type="GO" id="GO:0030170">
    <property type="term" value="F:pyridoxal phosphate binding"/>
    <property type="evidence" value="ECO:0007669"/>
    <property type="project" value="InterPro"/>
</dbReference>
<comment type="function">
    <text evidence="10">Catalyzes the synthesis of D-serine from L-serine. Has dehydratase activity towards both L-serine and D-serine.</text>
</comment>
<dbReference type="OrthoDB" id="4418812at2759"/>
<organism evidence="16 17">
    <name type="scientific">Ceratopteris richardii</name>
    <name type="common">Triangle waterfern</name>
    <dbReference type="NCBI Taxonomy" id="49495"/>
    <lineage>
        <taxon>Eukaryota</taxon>
        <taxon>Viridiplantae</taxon>
        <taxon>Streptophyta</taxon>
        <taxon>Embryophyta</taxon>
        <taxon>Tracheophyta</taxon>
        <taxon>Polypodiopsida</taxon>
        <taxon>Polypodiidae</taxon>
        <taxon>Polypodiales</taxon>
        <taxon>Pteridineae</taxon>
        <taxon>Pteridaceae</taxon>
        <taxon>Parkerioideae</taxon>
        <taxon>Ceratopteris</taxon>
    </lineage>
</organism>
<evidence type="ECO:0000256" key="7">
    <source>
        <dbReference type="ARBA" id="ARBA00022842"/>
    </source>
</evidence>
<dbReference type="GO" id="GO:0030378">
    <property type="term" value="F:serine racemase activity"/>
    <property type="evidence" value="ECO:0007669"/>
    <property type="project" value="UniProtKB-EC"/>
</dbReference>
<sequence length="331" mass="35129">MASDAEQKETYAATLKSIQEARERISGFAHVTPVFSSCCVNQIARANLYFKCELLQKSGAFKFRGACNAVLSLPKDIASRGVITHSSGNHAAALALAAKIQGIPAFVIMPKNAPKCKVENVKRYGGKIYFSEPTLESREEIAQDVQKQTGATLIHPYNDTRVISGQGTIALELLEQIPELDALIVPISGGGLISGITLAAKSVNSSIRIFAAEPKGADDAAQSKAVGKLLTNSHTDTIADGLRASLGSLTWPVVRDMVDSVVTVTDDEIVKSMRICYDILKIVVEPSGAAALAAALSAEFQSKLQEESLNHIGIVLSGGNVDLGVIGDYFN</sequence>
<keyword evidence="9" id="KW-0456">Lyase</keyword>
<dbReference type="CDD" id="cd01562">
    <property type="entry name" value="Thr-dehyd"/>
    <property type="match status" value="1"/>
</dbReference>
<accession>A0A8T2Q773</accession>
<feature type="domain" description="Tryptophan synthase beta chain-like PALP" evidence="15">
    <location>
        <begin position="28"/>
        <end position="318"/>
    </location>
</feature>
<evidence type="ECO:0000256" key="3">
    <source>
        <dbReference type="ARBA" id="ARBA00001936"/>
    </source>
</evidence>
<dbReference type="GO" id="GO:0008721">
    <property type="term" value="F:D-serine ammonia-lyase activity"/>
    <property type="evidence" value="ECO:0007669"/>
    <property type="project" value="UniProtKB-EC"/>
</dbReference>
<evidence type="ECO:0000256" key="2">
    <source>
        <dbReference type="ARBA" id="ARBA00001933"/>
    </source>
</evidence>
<dbReference type="Gene3D" id="3.40.50.1100">
    <property type="match status" value="2"/>
</dbReference>
<dbReference type="SUPFAM" id="SSF53686">
    <property type="entry name" value="Tryptophan synthase beta subunit-like PLP-dependent enzymes"/>
    <property type="match status" value="1"/>
</dbReference>
<gene>
    <name evidence="16" type="ORF">KP509_37G027400</name>
</gene>
<dbReference type="GO" id="GO:0070179">
    <property type="term" value="P:D-serine biosynthetic process"/>
    <property type="evidence" value="ECO:0007669"/>
    <property type="project" value="TreeGrafter"/>
</dbReference>
<dbReference type="Proteomes" id="UP000825935">
    <property type="component" value="Chromosome 37"/>
</dbReference>
<dbReference type="PANTHER" id="PTHR43050">
    <property type="entry name" value="SERINE / THREONINE RACEMASE FAMILY MEMBER"/>
    <property type="match status" value="1"/>
</dbReference>
<dbReference type="OMA" id="LIHPFDH"/>
<keyword evidence="6" id="KW-0702">S-nitrosylation</keyword>
<comment type="cofactor">
    <cofactor evidence="4">
        <name>Mg(2+)</name>
        <dbReference type="ChEBI" id="CHEBI:18420"/>
    </cofactor>
</comment>
<evidence type="ECO:0000256" key="9">
    <source>
        <dbReference type="ARBA" id="ARBA00023239"/>
    </source>
</evidence>
<dbReference type="EC" id="4.3.1.18" evidence="11"/>
<dbReference type="GO" id="GO:0006563">
    <property type="term" value="P:L-serine metabolic process"/>
    <property type="evidence" value="ECO:0007669"/>
    <property type="project" value="UniProtKB-ARBA"/>
</dbReference>
<comment type="cofactor">
    <cofactor evidence="2">
        <name>pyridoxal 5'-phosphate</name>
        <dbReference type="ChEBI" id="CHEBI:597326"/>
    </cofactor>
</comment>
<comment type="cofactor">
    <cofactor evidence="3">
        <name>Mn(2+)</name>
        <dbReference type="ChEBI" id="CHEBI:29035"/>
    </cofactor>
</comment>
<dbReference type="GO" id="GO:0000287">
    <property type="term" value="F:magnesium ion binding"/>
    <property type="evidence" value="ECO:0007669"/>
    <property type="project" value="TreeGrafter"/>
</dbReference>
<evidence type="ECO:0000256" key="6">
    <source>
        <dbReference type="ARBA" id="ARBA00022799"/>
    </source>
</evidence>
<dbReference type="Pfam" id="PF00291">
    <property type="entry name" value="PALP"/>
    <property type="match status" value="1"/>
</dbReference>
<dbReference type="InterPro" id="IPR000634">
    <property type="entry name" value="Ser/Thr_deHydtase_PyrdxlP-BS"/>
</dbReference>
<dbReference type="GO" id="GO:0018114">
    <property type="term" value="F:threonine racemase activity"/>
    <property type="evidence" value="ECO:0007669"/>
    <property type="project" value="TreeGrafter"/>
</dbReference>
<comment type="similarity">
    <text evidence="5">Belongs to the serine/threonine dehydratase family.</text>
</comment>
<dbReference type="FunFam" id="3.40.50.1100:FF:000005">
    <property type="entry name" value="Threonine dehydratase catabolic"/>
    <property type="match status" value="1"/>
</dbReference>
<dbReference type="GO" id="GO:0003941">
    <property type="term" value="F:L-serine ammonia-lyase activity"/>
    <property type="evidence" value="ECO:0007669"/>
    <property type="project" value="TreeGrafter"/>
</dbReference>
<reference evidence="16" key="1">
    <citation type="submission" date="2021-08" db="EMBL/GenBank/DDBJ databases">
        <title>WGS assembly of Ceratopteris richardii.</title>
        <authorList>
            <person name="Marchant D.B."/>
            <person name="Chen G."/>
            <person name="Jenkins J."/>
            <person name="Shu S."/>
            <person name="Leebens-Mack J."/>
            <person name="Grimwood J."/>
            <person name="Schmutz J."/>
            <person name="Soltis P."/>
            <person name="Soltis D."/>
            <person name="Chen Z.-H."/>
        </authorList>
    </citation>
    <scope>NUCLEOTIDE SEQUENCE</scope>
    <source>
        <strain evidence="16">Whitten #5841</strain>
        <tissue evidence="16">Leaf</tissue>
    </source>
</reference>
<evidence type="ECO:0000256" key="8">
    <source>
        <dbReference type="ARBA" id="ARBA00022898"/>
    </source>
</evidence>
<evidence type="ECO:0000256" key="12">
    <source>
        <dbReference type="ARBA" id="ARBA00066592"/>
    </source>
</evidence>
<dbReference type="InterPro" id="IPR036052">
    <property type="entry name" value="TrpB-like_PALP_sf"/>
</dbReference>
<evidence type="ECO:0000256" key="1">
    <source>
        <dbReference type="ARBA" id="ARBA00001913"/>
    </source>
</evidence>
<evidence type="ECO:0000313" key="16">
    <source>
        <dbReference type="EMBL" id="KAH7279634.1"/>
    </source>
</evidence>
<dbReference type="InterPro" id="IPR001926">
    <property type="entry name" value="TrpB-like_PALP"/>
</dbReference>
<evidence type="ECO:0000256" key="14">
    <source>
        <dbReference type="ARBA" id="ARBA00081761"/>
    </source>
</evidence>
<evidence type="ECO:0000256" key="5">
    <source>
        <dbReference type="ARBA" id="ARBA00010869"/>
    </source>
</evidence>
<evidence type="ECO:0000256" key="11">
    <source>
        <dbReference type="ARBA" id="ARBA00066349"/>
    </source>
</evidence>
<dbReference type="EMBL" id="CM035442">
    <property type="protein sequence ID" value="KAH7279634.1"/>
    <property type="molecule type" value="Genomic_DNA"/>
</dbReference>
<evidence type="ECO:0000256" key="10">
    <source>
        <dbReference type="ARBA" id="ARBA00053278"/>
    </source>
</evidence>
<protein>
    <recommendedName>
        <fullName evidence="13">Serine racemase</fullName>
        <ecNumber evidence="11">4.3.1.18</ecNumber>
        <ecNumber evidence="12">5.1.1.18</ecNumber>
    </recommendedName>
    <alternativeName>
        <fullName evidence="14">D-serine dehydratase</fullName>
    </alternativeName>
</protein>
<dbReference type="PROSITE" id="PS00165">
    <property type="entry name" value="DEHYDRATASE_SER_THR"/>
    <property type="match status" value="1"/>
</dbReference>
<dbReference type="PANTHER" id="PTHR43050:SF1">
    <property type="entry name" value="SERINE RACEMASE"/>
    <property type="match status" value="1"/>
</dbReference>
<keyword evidence="17" id="KW-1185">Reference proteome</keyword>
<proteinExistence type="inferred from homology"/>
<evidence type="ECO:0000256" key="4">
    <source>
        <dbReference type="ARBA" id="ARBA00001946"/>
    </source>
</evidence>
<keyword evidence="7" id="KW-0460">Magnesium</keyword>
<comment type="cofactor">
    <cofactor evidence="1">
        <name>Ca(2+)</name>
        <dbReference type="ChEBI" id="CHEBI:29108"/>
    </cofactor>
</comment>
<dbReference type="EC" id="5.1.1.18" evidence="12"/>
<dbReference type="AlphaFoldDB" id="A0A8T2Q773"/>
<comment type="caution">
    <text evidence="16">The sequence shown here is derived from an EMBL/GenBank/DDBJ whole genome shotgun (WGS) entry which is preliminary data.</text>
</comment>